<organism evidence="3 4">
    <name type="scientific">Xaviernesmea oryzae</name>
    <dbReference type="NCBI Taxonomy" id="464029"/>
    <lineage>
        <taxon>Bacteria</taxon>
        <taxon>Pseudomonadati</taxon>
        <taxon>Pseudomonadota</taxon>
        <taxon>Alphaproteobacteria</taxon>
        <taxon>Hyphomicrobiales</taxon>
        <taxon>Rhizobiaceae</taxon>
        <taxon>Rhizobium/Agrobacterium group</taxon>
        <taxon>Xaviernesmea</taxon>
    </lineage>
</organism>
<keyword evidence="2 3" id="KW-0378">Hydrolase</keyword>
<evidence type="ECO:0000256" key="2">
    <source>
        <dbReference type="ARBA" id="ARBA00022801"/>
    </source>
</evidence>
<reference evidence="4" key="1">
    <citation type="submission" date="2017-04" db="EMBL/GenBank/DDBJ databases">
        <authorList>
            <person name="Varghese N."/>
            <person name="Submissions S."/>
        </authorList>
    </citation>
    <scope>NUCLEOTIDE SEQUENCE [LARGE SCALE GENOMIC DNA]</scope>
    <source>
        <strain evidence="4">B4P</strain>
    </source>
</reference>
<dbReference type="RefSeq" id="WP_085423942.1">
    <property type="nucleotide sequence ID" value="NZ_FXAF01000008.1"/>
</dbReference>
<evidence type="ECO:0000313" key="3">
    <source>
        <dbReference type="EMBL" id="SMF60554.1"/>
    </source>
</evidence>
<proteinExistence type="inferred from homology"/>
<dbReference type="PANTHER" id="PTHR32494">
    <property type="entry name" value="ALLANTOATE DEIMINASE-RELATED"/>
    <property type="match status" value="1"/>
</dbReference>
<dbReference type="STRING" id="464029.SAMN02982989_1071"/>
<dbReference type="Pfam" id="PF01546">
    <property type="entry name" value="Peptidase_M20"/>
    <property type="match status" value="1"/>
</dbReference>
<evidence type="ECO:0000256" key="1">
    <source>
        <dbReference type="ARBA" id="ARBA00006153"/>
    </source>
</evidence>
<comment type="similarity">
    <text evidence="1">Belongs to the peptidase M20 family.</text>
</comment>
<gene>
    <name evidence="3" type="ORF">SAMN02982989_1071</name>
</gene>
<dbReference type="SUPFAM" id="SSF53187">
    <property type="entry name" value="Zn-dependent exopeptidases"/>
    <property type="match status" value="1"/>
</dbReference>
<dbReference type="OrthoDB" id="9808195at2"/>
<dbReference type="Gene3D" id="3.40.630.10">
    <property type="entry name" value="Zn peptidases"/>
    <property type="match status" value="1"/>
</dbReference>
<dbReference type="SUPFAM" id="SSF55031">
    <property type="entry name" value="Bacterial exopeptidase dimerisation domain"/>
    <property type="match status" value="1"/>
</dbReference>
<accession>A0A1X7FYK4</accession>
<dbReference type="Proteomes" id="UP000192903">
    <property type="component" value="Unassembled WGS sequence"/>
</dbReference>
<name>A0A1X7FYK4_9HYPH</name>
<protein>
    <submittedName>
        <fullName evidence="3">N-carbamoyl-L-amino-acid hydrolase</fullName>
    </submittedName>
</protein>
<evidence type="ECO:0000313" key="4">
    <source>
        <dbReference type="Proteomes" id="UP000192903"/>
    </source>
</evidence>
<sequence>MMNAAVLERSACFDIGSLATKLFAEIATRTADVEGVSRPAFSKIETETLQFLAGFARSEGLAAQWDAGRNVVFSLPEHSDALQYILIGSHVDSVPRGGNFDGLAGVLAGLLCLVRARREGSRFAEPVKVIAMRGEESAWFGPCYMGSKALLGVLSAAELAARHKQDGRSLDEHMQAIGVDMAPVRAGKPLLDRAAVKAYLELHIEQGPVLIERNLPAAVVSGIRGNFRYKKIACFGEAGHSGAVPLAYRHDPVLAMAELLNVLDAAWHDFVAKGRDLVVTSGMVSTDQQKHALSRIPDSVEFSLDIRSQDRDMLETMHALVLKHVARIERERSIRFDLGTALWTSPALCSKTLIAALTRAAETIGVPPALIPSGGGHDAAVFSEADIPSGMIFVRNRNGSHNPQEAMDIDDFKTAASVLYQFLNDPNQAFHQARAASQTAKESGPMFTKITDIIRQKGNAVRAYHAAAVAAQEAAITDPDRAVGYFMLGLAAQEFADANYGEPLHAHVFDQELSRLDEYAGMLDAAFANPDADVRLRALSTVALGLVSHRRRPEEASSASA</sequence>
<dbReference type="GO" id="GO:0016813">
    <property type="term" value="F:hydrolase activity, acting on carbon-nitrogen (but not peptide) bonds, in linear amidines"/>
    <property type="evidence" value="ECO:0007669"/>
    <property type="project" value="InterPro"/>
</dbReference>
<dbReference type="InterPro" id="IPR010158">
    <property type="entry name" value="Amidase_Cbmase"/>
</dbReference>
<dbReference type="EMBL" id="FXAF01000008">
    <property type="protein sequence ID" value="SMF60554.1"/>
    <property type="molecule type" value="Genomic_DNA"/>
</dbReference>
<dbReference type="PANTHER" id="PTHR32494:SF5">
    <property type="entry name" value="ALLANTOATE AMIDOHYDROLASE"/>
    <property type="match status" value="1"/>
</dbReference>
<dbReference type="InterPro" id="IPR036264">
    <property type="entry name" value="Bact_exopeptidase_dim_dom"/>
</dbReference>
<keyword evidence="4" id="KW-1185">Reference proteome</keyword>
<dbReference type="Gene3D" id="3.30.70.360">
    <property type="match status" value="1"/>
</dbReference>
<dbReference type="AlphaFoldDB" id="A0A1X7FYK4"/>
<dbReference type="InterPro" id="IPR002933">
    <property type="entry name" value="Peptidase_M20"/>
</dbReference>
<dbReference type="NCBIfam" id="TIGR01879">
    <property type="entry name" value="hydantase"/>
    <property type="match status" value="1"/>
</dbReference>